<keyword evidence="2" id="KW-0812">Transmembrane</keyword>
<feature type="transmembrane region" description="Helical" evidence="2">
    <location>
        <begin position="182"/>
        <end position="204"/>
    </location>
</feature>
<dbReference type="AlphaFoldDB" id="A0A1X6YTB9"/>
<protein>
    <submittedName>
        <fullName evidence="3">Uncharacterized protein</fullName>
    </submittedName>
</protein>
<evidence type="ECO:0000256" key="2">
    <source>
        <dbReference type="SAM" id="Phobius"/>
    </source>
</evidence>
<sequence length="244" mass="25650">MSHVVRPYAALLLPDPAGPDLSAMLRGAAEALRDLDGGPDAVRISRSRSAAAGATTIVRAVVSGNRIVFELAGRPGRSRLSRRRAAEILSGVVHRVLPMVEAQHVEWLSPSSALTPEEFLAAQSYTSSRRAPPAAPTKGPEVSNVTRLPVTPRRIPEPPAPEAPESETALSPTQTTDLRAQAASWSLTATIAALCMPVALILAATHAFRGSDFRLSAHVLTLSATGTVLNQAGAFRPELLLAAL</sequence>
<keyword evidence="2" id="KW-0472">Membrane</keyword>
<reference evidence="3 4" key="1">
    <citation type="submission" date="2017-03" db="EMBL/GenBank/DDBJ databases">
        <authorList>
            <person name="Afonso C.L."/>
            <person name="Miller P.J."/>
            <person name="Scott M.A."/>
            <person name="Spackman E."/>
            <person name="Goraichik I."/>
            <person name="Dimitrov K.M."/>
            <person name="Suarez D.L."/>
            <person name="Swayne D.E."/>
        </authorList>
    </citation>
    <scope>NUCLEOTIDE SEQUENCE [LARGE SCALE GENOMIC DNA]</scope>
    <source>
        <strain evidence="3 4">CECT 8625</strain>
    </source>
</reference>
<evidence type="ECO:0000313" key="4">
    <source>
        <dbReference type="Proteomes" id="UP000193570"/>
    </source>
</evidence>
<gene>
    <name evidence="3" type="ORF">ROJ8625_01360</name>
</gene>
<evidence type="ECO:0000313" key="3">
    <source>
        <dbReference type="EMBL" id="SLN30268.1"/>
    </source>
</evidence>
<proteinExistence type="predicted"/>
<dbReference type="EMBL" id="FWFK01000002">
    <property type="protein sequence ID" value="SLN30268.1"/>
    <property type="molecule type" value="Genomic_DNA"/>
</dbReference>
<dbReference type="OrthoDB" id="7829286at2"/>
<organism evidence="3 4">
    <name type="scientific">Roseivivax jejudonensis</name>
    <dbReference type="NCBI Taxonomy" id="1529041"/>
    <lineage>
        <taxon>Bacteria</taxon>
        <taxon>Pseudomonadati</taxon>
        <taxon>Pseudomonadota</taxon>
        <taxon>Alphaproteobacteria</taxon>
        <taxon>Rhodobacterales</taxon>
        <taxon>Roseobacteraceae</taxon>
        <taxon>Roseivivax</taxon>
    </lineage>
</organism>
<evidence type="ECO:0000256" key="1">
    <source>
        <dbReference type="SAM" id="MobiDB-lite"/>
    </source>
</evidence>
<dbReference type="RefSeq" id="WP_143535063.1">
    <property type="nucleotide sequence ID" value="NZ_FWFK01000002.1"/>
</dbReference>
<accession>A0A1X6YTB9</accession>
<dbReference type="Proteomes" id="UP000193570">
    <property type="component" value="Unassembled WGS sequence"/>
</dbReference>
<keyword evidence="4" id="KW-1185">Reference proteome</keyword>
<name>A0A1X6YTB9_9RHOB</name>
<feature type="region of interest" description="Disordered" evidence="1">
    <location>
        <begin position="124"/>
        <end position="174"/>
    </location>
</feature>
<keyword evidence="2" id="KW-1133">Transmembrane helix</keyword>